<dbReference type="EMBL" id="MQVX01000001">
    <property type="protein sequence ID" value="PQJ15541.1"/>
    <property type="molecule type" value="Genomic_DNA"/>
</dbReference>
<dbReference type="Proteomes" id="UP000239366">
    <property type="component" value="Unassembled WGS sequence"/>
</dbReference>
<dbReference type="OrthoDB" id="190276at2"/>
<feature type="domain" description="Fe2OG dioxygenase" evidence="9">
    <location>
        <begin position="101"/>
        <end position="199"/>
    </location>
</feature>
<evidence type="ECO:0000259" key="9">
    <source>
        <dbReference type="PROSITE" id="PS51471"/>
    </source>
</evidence>
<keyword evidence="3" id="KW-0227">DNA damage</keyword>
<dbReference type="InterPro" id="IPR005123">
    <property type="entry name" value="Oxoglu/Fe-dep_dioxygenase_dom"/>
</dbReference>
<keyword evidence="6" id="KW-0560">Oxidoreductase</keyword>
<dbReference type="GO" id="GO:0006307">
    <property type="term" value="P:DNA alkylation repair"/>
    <property type="evidence" value="ECO:0007669"/>
    <property type="project" value="InterPro"/>
</dbReference>
<evidence type="ECO:0000256" key="7">
    <source>
        <dbReference type="ARBA" id="ARBA00023004"/>
    </source>
</evidence>
<keyword evidence="2" id="KW-0479">Metal-binding</keyword>
<dbReference type="InterPro" id="IPR032854">
    <property type="entry name" value="ALKBH3"/>
</dbReference>
<reference evidence="11" key="1">
    <citation type="submission" date="2016-11" db="EMBL/GenBank/DDBJ databases">
        <title>Trade-off between light-utilization and light-protection in marine flavobacteria.</title>
        <authorList>
            <person name="Kumagai Y."/>
            <person name="Yoshizawa S."/>
            <person name="Kogure K."/>
        </authorList>
    </citation>
    <scope>NUCLEOTIDE SEQUENCE [LARGE SCALE GENOMIC DNA]</scope>
    <source>
        <strain evidence="11">SG-18</strain>
    </source>
</reference>
<dbReference type="GO" id="GO:0016705">
    <property type="term" value="F:oxidoreductase activity, acting on paired donors, with incorporation or reduction of molecular oxygen"/>
    <property type="evidence" value="ECO:0007669"/>
    <property type="project" value="UniProtKB-ARBA"/>
</dbReference>
<dbReference type="GO" id="GO:0046872">
    <property type="term" value="F:metal ion binding"/>
    <property type="evidence" value="ECO:0007669"/>
    <property type="project" value="UniProtKB-KW"/>
</dbReference>
<evidence type="ECO:0000256" key="2">
    <source>
        <dbReference type="ARBA" id="ARBA00022723"/>
    </source>
</evidence>
<keyword evidence="8" id="KW-0234">DNA repair</keyword>
<organism evidence="10 11">
    <name type="scientific">Aureicoccus marinus</name>
    <dbReference type="NCBI Taxonomy" id="754435"/>
    <lineage>
        <taxon>Bacteria</taxon>
        <taxon>Pseudomonadati</taxon>
        <taxon>Bacteroidota</taxon>
        <taxon>Flavobacteriia</taxon>
        <taxon>Flavobacteriales</taxon>
        <taxon>Flavobacteriaceae</taxon>
        <taxon>Aureicoccus</taxon>
    </lineage>
</organism>
<keyword evidence="7" id="KW-0408">Iron</keyword>
<dbReference type="GO" id="GO:0032451">
    <property type="term" value="F:demethylase activity"/>
    <property type="evidence" value="ECO:0007669"/>
    <property type="project" value="UniProtKB-ARBA"/>
</dbReference>
<evidence type="ECO:0000256" key="3">
    <source>
        <dbReference type="ARBA" id="ARBA00022763"/>
    </source>
</evidence>
<dbReference type="PANTHER" id="PTHR31212:SF4">
    <property type="entry name" value="ALPHA-KETOGLUTARATE-DEPENDENT DIOXYGENASE ALKB HOMOLOG 3"/>
    <property type="match status" value="1"/>
</dbReference>
<dbReference type="SUPFAM" id="SSF51197">
    <property type="entry name" value="Clavaminate synthase-like"/>
    <property type="match status" value="1"/>
</dbReference>
<keyword evidence="5 10" id="KW-0223">Dioxygenase</keyword>
<evidence type="ECO:0000256" key="4">
    <source>
        <dbReference type="ARBA" id="ARBA00022842"/>
    </source>
</evidence>
<dbReference type="AlphaFoldDB" id="A0A2S7T7I8"/>
<dbReference type="Pfam" id="PF13532">
    <property type="entry name" value="2OG-FeII_Oxy_2"/>
    <property type="match status" value="1"/>
</dbReference>
<dbReference type="PANTHER" id="PTHR31212">
    <property type="entry name" value="ALPHA-KETOGLUTARATE-DEPENDENT DIOXYGENASE ALKB HOMOLOG 3"/>
    <property type="match status" value="1"/>
</dbReference>
<dbReference type="Gene3D" id="2.60.120.590">
    <property type="entry name" value="Alpha-ketoglutarate-dependent dioxygenase AlkB-like"/>
    <property type="match status" value="1"/>
</dbReference>
<sequence length="201" mass="23459">MTELSPLEGKIELPQAELDYWPHFLSETEAAELYTQLLLEVPWQSDRIQVFGQWYDQPRLTALYGEEGKPYTYSGITMNPHNFTRELKTLKDRIEKQTGDSFSSCLLNNYRNGSDSNGWHADDEKELGQNPVIASLSLGHPRFFHLRPKNDKKNTYKLLLQPGSLLVMRGRTQHHWQHQLPKSKKVKEGRINLTFRQINHK</sequence>
<evidence type="ECO:0000256" key="1">
    <source>
        <dbReference type="ARBA" id="ARBA00001954"/>
    </source>
</evidence>
<dbReference type="PROSITE" id="PS51471">
    <property type="entry name" value="FE2OG_OXY"/>
    <property type="match status" value="1"/>
</dbReference>
<dbReference type="InterPro" id="IPR037151">
    <property type="entry name" value="AlkB-like_sf"/>
</dbReference>
<gene>
    <name evidence="10" type="ORF">BST99_07145</name>
</gene>
<dbReference type="RefSeq" id="WP_105001193.1">
    <property type="nucleotide sequence ID" value="NZ_MQVX01000001.1"/>
</dbReference>
<dbReference type="GO" id="GO:0016787">
    <property type="term" value="F:hydrolase activity"/>
    <property type="evidence" value="ECO:0007669"/>
    <property type="project" value="UniProtKB-ARBA"/>
</dbReference>
<dbReference type="GO" id="GO:0051213">
    <property type="term" value="F:dioxygenase activity"/>
    <property type="evidence" value="ECO:0007669"/>
    <property type="project" value="UniProtKB-KW"/>
</dbReference>
<comment type="caution">
    <text evidence="10">The sequence shown here is derived from an EMBL/GenBank/DDBJ whole genome shotgun (WGS) entry which is preliminary data.</text>
</comment>
<accession>A0A2S7T7I8</accession>
<protein>
    <submittedName>
        <fullName evidence="10">Alpha-ketoglutarate-dependent dioxygenase AlkB</fullName>
    </submittedName>
</protein>
<dbReference type="FunFam" id="2.60.120.590:FF:000004">
    <property type="entry name" value="DNA oxidative demethylase ALKBH2"/>
    <property type="match status" value="1"/>
</dbReference>
<keyword evidence="4" id="KW-0460">Magnesium</keyword>
<dbReference type="GO" id="GO:0140097">
    <property type="term" value="F:catalytic activity, acting on DNA"/>
    <property type="evidence" value="ECO:0007669"/>
    <property type="project" value="UniProtKB-ARBA"/>
</dbReference>
<proteinExistence type="predicted"/>
<dbReference type="InterPro" id="IPR027450">
    <property type="entry name" value="AlkB-like"/>
</dbReference>
<evidence type="ECO:0000313" key="11">
    <source>
        <dbReference type="Proteomes" id="UP000239366"/>
    </source>
</evidence>
<name>A0A2S7T7I8_9FLAO</name>
<evidence type="ECO:0000256" key="5">
    <source>
        <dbReference type="ARBA" id="ARBA00022964"/>
    </source>
</evidence>
<comment type="cofactor">
    <cofactor evidence="1">
        <name>Fe(2+)</name>
        <dbReference type="ChEBI" id="CHEBI:29033"/>
    </cofactor>
</comment>
<keyword evidence="11" id="KW-1185">Reference proteome</keyword>
<evidence type="ECO:0000313" key="10">
    <source>
        <dbReference type="EMBL" id="PQJ15541.1"/>
    </source>
</evidence>
<evidence type="ECO:0000256" key="8">
    <source>
        <dbReference type="ARBA" id="ARBA00023204"/>
    </source>
</evidence>
<evidence type="ECO:0000256" key="6">
    <source>
        <dbReference type="ARBA" id="ARBA00023002"/>
    </source>
</evidence>